<keyword evidence="2" id="KW-1185">Reference proteome</keyword>
<protein>
    <submittedName>
        <fullName evidence="1">Uncharacterized protein</fullName>
    </submittedName>
</protein>
<dbReference type="Proteomes" id="UP001354989">
    <property type="component" value="Chromosome"/>
</dbReference>
<name>A0ABM7VD29_9BACT</name>
<evidence type="ECO:0000313" key="1">
    <source>
        <dbReference type="EMBL" id="BDC98851.1"/>
    </source>
</evidence>
<gene>
    <name evidence="1" type="ORF">PEPS_11320</name>
</gene>
<dbReference type="RefSeq" id="WP_338397912.1">
    <property type="nucleotide sequence ID" value="NZ_AP025292.1"/>
</dbReference>
<sequence length="271" mass="32234">MENNRIINCNTLLTHESFILLEGHPVYYGIGTGGISIRFKTKKILNSPLLLQRLKDNFFLKMRINFEKLPIEIGLIEDCKEDELSFSRSLKPKDISELYCIHLSIEIKSKEIKRFYQYGLLDRPFNDLPYLGFVNTIDEVYRPGVYTEEKSKLFGTPVDPQKNVRSIFGERERVDMPKEYKVHLNDVDKFIATKVSYNTDAIGSENEEKHTLPTGKEERIVLDMRNFDEEVYKYFLDHKILQFEWEEEAMNQKFNQYVEEQEKERLRPFYE</sequence>
<accession>A0ABM7VD29</accession>
<organism evidence="1 2">
    <name type="scientific">Persicobacter psychrovividus</name>
    <dbReference type="NCBI Taxonomy" id="387638"/>
    <lineage>
        <taxon>Bacteria</taxon>
        <taxon>Pseudomonadati</taxon>
        <taxon>Bacteroidota</taxon>
        <taxon>Cytophagia</taxon>
        <taxon>Cytophagales</taxon>
        <taxon>Persicobacteraceae</taxon>
        <taxon>Persicobacter</taxon>
    </lineage>
</organism>
<dbReference type="EMBL" id="AP025292">
    <property type="protein sequence ID" value="BDC98851.1"/>
    <property type="molecule type" value="Genomic_DNA"/>
</dbReference>
<reference evidence="1 2" key="1">
    <citation type="submission" date="2021-12" db="EMBL/GenBank/DDBJ databases">
        <title>Genome sequencing of bacteria with rrn-lacking chromosome and rrn-plasmid.</title>
        <authorList>
            <person name="Anda M."/>
            <person name="Iwasaki W."/>
        </authorList>
    </citation>
    <scope>NUCLEOTIDE SEQUENCE [LARGE SCALE GENOMIC DNA]</scope>
    <source>
        <strain evidence="1 2">NBRC 101262</strain>
    </source>
</reference>
<proteinExistence type="predicted"/>
<evidence type="ECO:0000313" key="2">
    <source>
        <dbReference type="Proteomes" id="UP001354989"/>
    </source>
</evidence>